<reference evidence="1" key="1">
    <citation type="journal article" date="2014" name="Front. Microbiol.">
        <title>High frequency of phylogenetically diverse reductive dehalogenase-homologous genes in deep subseafloor sedimentary metagenomes.</title>
        <authorList>
            <person name="Kawai M."/>
            <person name="Futagami T."/>
            <person name="Toyoda A."/>
            <person name="Takaki Y."/>
            <person name="Nishi S."/>
            <person name="Hori S."/>
            <person name="Arai W."/>
            <person name="Tsubouchi T."/>
            <person name="Morono Y."/>
            <person name="Uchiyama I."/>
            <person name="Ito T."/>
            <person name="Fujiyama A."/>
            <person name="Inagaki F."/>
            <person name="Takami H."/>
        </authorList>
    </citation>
    <scope>NUCLEOTIDE SEQUENCE</scope>
    <source>
        <strain evidence="1">Expedition CK06-06</strain>
    </source>
</reference>
<sequence length="280" mass="33130">VEEMENFPRSEQLRFRAAKFEDMHQQLRNTIELQYLTHRLSRLRGKKESDDEETISLEQRVKELKQARRSAPPRLLLRDGRVILQVPFLSPNGVVSSKVLGAREYATKGGVDRGIRVPVVLSVQKEQEYTELLLKVEHLIRKREHLRKQAYRLQSVTDKKKNNWERKRKGLSYPGHILKKERHINALWRKVRRFDREVSRVIASKTVWFCEEHCVKTLFFEDLRSFQAHGGSKDLSYNLSSNLWGKIIDTVRYMRESLGHSKYSVWTVNPRYTSQTCHQC</sequence>
<accession>X1B9N3</accession>
<dbReference type="EMBL" id="BART01026074">
    <property type="protein sequence ID" value="GAG92514.1"/>
    <property type="molecule type" value="Genomic_DNA"/>
</dbReference>
<evidence type="ECO:0000313" key="1">
    <source>
        <dbReference type="EMBL" id="GAG92514.1"/>
    </source>
</evidence>
<proteinExistence type="predicted"/>
<gene>
    <name evidence="1" type="ORF">S01H4_46615</name>
</gene>
<dbReference type="AlphaFoldDB" id="X1B9N3"/>
<comment type="caution">
    <text evidence="1">The sequence shown here is derived from an EMBL/GenBank/DDBJ whole genome shotgun (WGS) entry which is preliminary data.</text>
</comment>
<feature type="non-terminal residue" evidence="1">
    <location>
        <position position="1"/>
    </location>
</feature>
<protein>
    <submittedName>
        <fullName evidence="1">Uncharacterized protein</fullName>
    </submittedName>
</protein>
<name>X1B9N3_9ZZZZ</name>
<feature type="non-terminal residue" evidence="1">
    <location>
        <position position="280"/>
    </location>
</feature>
<organism evidence="1">
    <name type="scientific">marine sediment metagenome</name>
    <dbReference type="NCBI Taxonomy" id="412755"/>
    <lineage>
        <taxon>unclassified sequences</taxon>
        <taxon>metagenomes</taxon>
        <taxon>ecological metagenomes</taxon>
    </lineage>
</organism>